<organism evidence="1 3">
    <name type="scientific">Streptococcus suis</name>
    <dbReference type="NCBI Taxonomy" id="1307"/>
    <lineage>
        <taxon>Bacteria</taxon>
        <taxon>Bacillati</taxon>
        <taxon>Bacillota</taxon>
        <taxon>Bacilli</taxon>
        <taxon>Lactobacillales</taxon>
        <taxon>Streptococcaceae</taxon>
        <taxon>Streptococcus</taxon>
    </lineage>
</organism>
<dbReference type="RefSeq" id="WP_041179484.1">
    <property type="nucleotide sequence ID" value="NZ_CECR01000012.1"/>
</dbReference>
<dbReference type="Proteomes" id="UP000075041">
    <property type="component" value="Unassembled WGS sequence"/>
</dbReference>
<dbReference type="AlphaFoldDB" id="A0A0Z8I3X0"/>
<reference evidence="1 3" key="1">
    <citation type="submission" date="2016-02" db="EMBL/GenBank/DDBJ databases">
        <authorList>
            <consortium name="Pathogen Informatics"/>
        </authorList>
    </citation>
    <scope>NUCLEOTIDE SEQUENCE [LARGE SCALE GENOMIC DNA]</scope>
    <source>
        <strain evidence="1 3">LOLA-SS005</strain>
    </source>
</reference>
<sequence>MNDKILSNYELLCTELVNVISTLEIAISDINPDKAISLVTVATNGLKHLVSEHTGLSDKFFKEYGDEFKRHDTTRI</sequence>
<dbReference type="Proteomes" id="UP001272448">
    <property type="component" value="Unassembled WGS sequence"/>
</dbReference>
<evidence type="ECO:0000313" key="3">
    <source>
        <dbReference type="Proteomes" id="UP000075041"/>
    </source>
</evidence>
<accession>A0A0Z8I3X0</accession>
<evidence type="ECO:0000313" key="2">
    <source>
        <dbReference type="EMBL" id="MDW8634322.1"/>
    </source>
</evidence>
<protein>
    <submittedName>
        <fullName evidence="1">Uncharacterized protein</fullName>
    </submittedName>
</protein>
<dbReference type="EMBL" id="FIFJ01000014">
    <property type="protein sequence ID" value="CYU05969.1"/>
    <property type="molecule type" value="Genomic_DNA"/>
</dbReference>
<proteinExistence type="predicted"/>
<dbReference type="EMBL" id="JAUTFT010000001">
    <property type="protein sequence ID" value="MDW8634322.1"/>
    <property type="molecule type" value="Genomic_DNA"/>
</dbReference>
<gene>
    <name evidence="1" type="ORF">ERS132356_01257</name>
    <name evidence="2" type="ORF">Q7V77_01085</name>
</gene>
<name>A0A0Z8I3X0_STRSU</name>
<comment type="caution">
    <text evidence="1">The sequence shown here is derived from an EMBL/GenBank/DDBJ whole genome shotgun (WGS) entry which is preliminary data.</text>
</comment>
<reference evidence="2" key="2">
    <citation type="submission" date="2023-07" db="EMBL/GenBank/DDBJ databases">
        <title>Characterization of virulence traits, antimicrobial resistance genes carried by mobile genetic elements and competence in Streptococcus suis strains isolated in France.</title>
        <authorList>
            <person name="Dechene-Tempier M."/>
            <person name="Marois-Crehan C."/>
            <person name="De Boisseson C."/>
            <person name="Lucas P."/>
            <person name="Bougeard S."/>
            <person name="Libante V."/>
            <person name="Payot S."/>
        </authorList>
    </citation>
    <scope>NUCLEOTIDE SEQUENCE</scope>
    <source>
        <strain evidence="2">1532</strain>
    </source>
</reference>
<evidence type="ECO:0000313" key="1">
    <source>
        <dbReference type="EMBL" id="CYU05969.1"/>
    </source>
</evidence>